<evidence type="ECO:0000256" key="2">
    <source>
        <dbReference type="ARBA" id="ARBA00007362"/>
    </source>
</evidence>
<feature type="transmembrane region" description="Helical" evidence="6">
    <location>
        <begin position="35"/>
        <end position="55"/>
    </location>
</feature>
<dbReference type="InterPro" id="IPR000620">
    <property type="entry name" value="EamA_dom"/>
</dbReference>
<feature type="transmembrane region" description="Helical" evidence="6">
    <location>
        <begin position="92"/>
        <end position="116"/>
    </location>
</feature>
<accession>A0A6C1B4U2</accession>
<name>A0A6C1B4U2_9RHOO</name>
<keyword evidence="9" id="KW-1185">Reference proteome</keyword>
<feature type="transmembrane region" description="Helical" evidence="6">
    <location>
        <begin position="209"/>
        <end position="228"/>
    </location>
</feature>
<evidence type="ECO:0000256" key="5">
    <source>
        <dbReference type="ARBA" id="ARBA00023136"/>
    </source>
</evidence>
<keyword evidence="5 6" id="KW-0472">Membrane</keyword>
<sequence length="288" mass="29583">MTPRALGVFQTAVSAICFGAMAILARHAYAEGTDVVALLLVRFGLASAVMVPTLAVRGIRWPRGRTLVMLCLMGGVGYVSQSYSFFTALHYASAALVALLLYLHPALVTLGAALLYGHRLTRVRIACVVVALVGTGLVIGGDLSGQALGYGFGLAAACIYALYLLTGHRVLQHEAPESAAAVVMLSATTVFAFVALAHPPSWPVSATGWAALVTISLVSTVGAMLLLFSGVARLGAADASTISTLEPVVTAVLAAVFLGESLAPVQCLGGALVLGAVVVLGRWGAPRR</sequence>
<dbReference type="InterPro" id="IPR037185">
    <property type="entry name" value="EmrE-like"/>
</dbReference>
<gene>
    <name evidence="8" type="ORF">G3580_09675</name>
</gene>
<evidence type="ECO:0000256" key="1">
    <source>
        <dbReference type="ARBA" id="ARBA00004141"/>
    </source>
</evidence>
<feature type="transmembrane region" description="Helical" evidence="6">
    <location>
        <begin position="235"/>
        <end position="257"/>
    </location>
</feature>
<feature type="transmembrane region" description="Helical" evidence="6">
    <location>
        <begin position="7"/>
        <end position="29"/>
    </location>
</feature>
<organism evidence="8 9">
    <name type="scientific">Nitrogeniibacter mangrovi</name>
    <dbReference type="NCBI Taxonomy" id="2016596"/>
    <lineage>
        <taxon>Bacteria</taxon>
        <taxon>Pseudomonadati</taxon>
        <taxon>Pseudomonadota</taxon>
        <taxon>Betaproteobacteria</taxon>
        <taxon>Rhodocyclales</taxon>
        <taxon>Zoogloeaceae</taxon>
        <taxon>Nitrogeniibacter</taxon>
    </lineage>
</organism>
<dbReference type="EMBL" id="CP048836">
    <property type="protein sequence ID" value="QID17885.1"/>
    <property type="molecule type" value="Genomic_DNA"/>
</dbReference>
<dbReference type="PANTHER" id="PTHR32322:SF2">
    <property type="entry name" value="EAMA DOMAIN-CONTAINING PROTEIN"/>
    <property type="match status" value="1"/>
</dbReference>
<dbReference type="PANTHER" id="PTHR32322">
    <property type="entry name" value="INNER MEMBRANE TRANSPORTER"/>
    <property type="match status" value="1"/>
</dbReference>
<evidence type="ECO:0000256" key="6">
    <source>
        <dbReference type="SAM" id="Phobius"/>
    </source>
</evidence>
<evidence type="ECO:0000313" key="9">
    <source>
        <dbReference type="Proteomes" id="UP000501991"/>
    </source>
</evidence>
<dbReference type="AlphaFoldDB" id="A0A6C1B4U2"/>
<protein>
    <submittedName>
        <fullName evidence="8">DMT family transporter</fullName>
    </submittedName>
</protein>
<proteinExistence type="inferred from homology"/>
<feature type="transmembrane region" description="Helical" evidence="6">
    <location>
        <begin position="178"/>
        <end position="197"/>
    </location>
</feature>
<dbReference type="Pfam" id="PF00892">
    <property type="entry name" value="EamA"/>
    <property type="match status" value="2"/>
</dbReference>
<dbReference type="RefSeq" id="WP_173765047.1">
    <property type="nucleotide sequence ID" value="NZ_CP048836.1"/>
</dbReference>
<feature type="transmembrane region" description="Helical" evidence="6">
    <location>
        <begin position="123"/>
        <end position="141"/>
    </location>
</feature>
<dbReference type="SUPFAM" id="SSF103481">
    <property type="entry name" value="Multidrug resistance efflux transporter EmrE"/>
    <property type="match status" value="2"/>
</dbReference>
<dbReference type="KEGG" id="azq:G3580_09675"/>
<dbReference type="GO" id="GO:0016020">
    <property type="term" value="C:membrane"/>
    <property type="evidence" value="ECO:0007669"/>
    <property type="project" value="UniProtKB-SubCell"/>
</dbReference>
<evidence type="ECO:0000256" key="3">
    <source>
        <dbReference type="ARBA" id="ARBA00022692"/>
    </source>
</evidence>
<feature type="transmembrane region" description="Helical" evidence="6">
    <location>
        <begin position="147"/>
        <end position="166"/>
    </location>
</feature>
<feature type="transmembrane region" description="Helical" evidence="6">
    <location>
        <begin position="67"/>
        <end position="86"/>
    </location>
</feature>
<feature type="domain" description="EamA" evidence="7">
    <location>
        <begin position="148"/>
        <end position="280"/>
    </location>
</feature>
<dbReference type="Proteomes" id="UP000501991">
    <property type="component" value="Chromosome"/>
</dbReference>
<evidence type="ECO:0000256" key="4">
    <source>
        <dbReference type="ARBA" id="ARBA00022989"/>
    </source>
</evidence>
<evidence type="ECO:0000259" key="7">
    <source>
        <dbReference type="Pfam" id="PF00892"/>
    </source>
</evidence>
<feature type="transmembrane region" description="Helical" evidence="6">
    <location>
        <begin position="263"/>
        <end position="285"/>
    </location>
</feature>
<comment type="subcellular location">
    <subcellularLocation>
        <location evidence="1">Membrane</location>
        <topology evidence="1">Multi-pass membrane protein</topology>
    </subcellularLocation>
</comment>
<keyword evidence="4 6" id="KW-1133">Transmembrane helix</keyword>
<evidence type="ECO:0000313" key="8">
    <source>
        <dbReference type="EMBL" id="QID17885.1"/>
    </source>
</evidence>
<reference evidence="8 9" key="1">
    <citation type="submission" date="2020-02" db="EMBL/GenBank/DDBJ databases">
        <title>Nitrogenibacter mangrovi gen. nov., sp. nov. isolated from mangrove sediment, a denitrifying betaproteobacterium.</title>
        <authorList>
            <person name="Liao H."/>
            <person name="Tian Y."/>
        </authorList>
    </citation>
    <scope>NUCLEOTIDE SEQUENCE [LARGE SCALE GENOMIC DNA]</scope>
    <source>
        <strain evidence="8 9">M9-3-2</strain>
    </source>
</reference>
<dbReference type="InterPro" id="IPR050638">
    <property type="entry name" value="AA-Vitamin_Transporters"/>
</dbReference>
<comment type="similarity">
    <text evidence="2">Belongs to the EamA transporter family.</text>
</comment>
<keyword evidence="3 6" id="KW-0812">Transmembrane</keyword>
<feature type="domain" description="EamA" evidence="7">
    <location>
        <begin position="6"/>
        <end position="139"/>
    </location>
</feature>